<dbReference type="Pfam" id="PF13704">
    <property type="entry name" value="Glyco_tranf_2_4"/>
    <property type="match status" value="1"/>
</dbReference>
<proteinExistence type="predicted"/>
<dbReference type="SUPFAM" id="SSF53448">
    <property type="entry name" value="Nucleotide-diphospho-sugar transferases"/>
    <property type="match status" value="1"/>
</dbReference>
<protein>
    <submittedName>
        <fullName evidence="1">Glycosyl transferase family 2</fullName>
    </submittedName>
</protein>
<reference evidence="1 2" key="1">
    <citation type="submission" date="2019-03" db="EMBL/GenBank/DDBJ databases">
        <title>Genomic Encyclopedia of Type Strains, Phase IV (KMG-IV): sequencing the most valuable type-strain genomes for metagenomic binning, comparative biology and taxonomic classification.</title>
        <authorList>
            <person name="Goeker M."/>
        </authorList>
    </citation>
    <scope>NUCLEOTIDE SEQUENCE [LARGE SCALE GENOMIC DNA]</scope>
    <source>
        <strain evidence="1 2">DSM 2781</strain>
    </source>
</reference>
<evidence type="ECO:0000313" key="1">
    <source>
        <dbReference type="EMBL" id="TCP26329.1"/>
    </source>
</evidence>
<dbReference type="Proteomes" id="UP000295733">
    <property type="component" value="Unassembled WGS sequence"/>
</dbReference>
<dbReference type="InterPro" id="IPR029044">
    <property type="entry name" value="Nucleotide-diphossugar_trans"/>
</dbReference>
<name>A0A4R2NW05_RHOAD</name>
<evidence type="ECO:0000313" key="2">
    <source>
        <dbReference type="Proteomes" id="UP000295733"/>
    </source>
</evidence>
<keyword evidence="2" id="KW-1185">Reference proteome</keyword>
<comment type="caution">
    <text evidence="1">The sequence shown here is derived from an EMBL/GenBank/DDBJ whole genome shotgun (WGS) entry which is preliminary data.</text>
</comment>
<dbReference type="GO" id="GO:0016740">
    <property type="term" value="F:transferase activity"/>
    <property type="evidence" value="ECO:0007669"/>
    <property type="project" value="UniProtKB-KW"/>
</dbReference>
<keyword evidence="1" id="KW-0808">Transferase</keyword>
<dbReference type="AlphaFoldDB" id="A0A4R2NW05"/>
<accession>A0A4R2NW05</accession>
<dbReference type="RefSeq" id="WP_242469087.1">
    <property type="nucleotide sequence ID" value="NZ_NRRP01000025.1"/>
</dbReference>
<sequence length="341" mass="39301">MASLSQQTPSRVIFTTMKNEGPFILEWVAYYLSLGFTGFVICTNDCDDGTDLIIDRLEELGVASHRPNRIRPGDNPQHKALGRIRVHPWVQDADWLFGIDVDEFLNIRVGNRTLDDFIDAIGDVDAVSPTWKLFGCGGVEFYEDRPVTEQFFLADHEDKPSSGRAHGFKTMFRNNGTFMRFNPHRPKNLMPGKSSANVRWSDCGGNLRAMDKVGWRSWFGFSHEYARLHHYSVRSIESFLVKRARGRTNHIKRDQSQHYWADMNVNEAEDRSILPLAERMRPVLDELKSDPILKELHDAAVGWHRAKIAELKAREDWTDFRQWLVDNKLRAAPPAVLDYET</sequence>
<organism evidence="1 2">
    <name type="scientific">Rhodovulum adriaticum</name>
    <name type="common">Rhodopseudomonas adriatica</name>
    <dbReference type="NCBI Taxonomy" id="35804"/>
    <lineage>
        <taxon>Bacteria</taxon>
        <taxon>Pseudomonadati</taxon>
        <taxon>Pseudomonadota</taxon>
        <taxon>Alphaproteobacteria</taxon>
        <taxon>Rhodobacterales</taxon>
        <taxon>Paracoccaceae</taxon>
        <taxon>Rhodovulum</taxon>
    </lineage>
</organism>
<gene>
    <name evidence="1" type="ORF">EV656_102294</name>
</gene>
<dbReference type="EMBL" id="SLXL01000002">
    <property type="protein sequence ID" value="TCP26329.1"/>
    <property type="molecule type" value="Genomic_DNA"/>
</dbReference>